<dbReference type="InterPro" id="IPR037883">
    <property type="entry name" value="Knr4/Smi1-like_sf"/>
</dbReference>
<dbReference type="AlphaFoldDB" id="A0AB39T3Q3"/>
<organism evidence="1">
    <name type="scientific">Streptomyces sp. R44</name>
    <dbReference type="NCBI Taxonomy" id="3238633"/>
    <lineage>
        <taxon>Bacteria</taxon>
        <taxon>Bacillati</taxon>
        <taxon>Actinomycetota</taxon>
        <taxon>Actinomycetes</taxon>
        <taxon>Kitasatosporales</taxon>
        <taxon>Streptomycetaceae</taxon>
        <taxon>Streptomyces</taxon>
    </lineage>
</organism>
<gene>
    <name evidence="1" type="ORF">AB5J54_23440</name>
</gene>
<proteinExistence type="predicted"/>
<dbReference type="RefSeq" id="WP_369145883.1">
    <property type="nucleotide sequence ID" value="NZ_CP163444.1"/>
</dbReference>
<dbReference type="EMBL" id="CP163444">
    <property type="protein sequence ID" value="XDQ73278.1"/>
    <property type="molecule type" value="Genomic_DNA"/>
</dbReference>
<sequence>MQHLEAVFAVLGEPRTAHSAPVEAWERLETGLGVAVPDDYKKIVEAYAPVQVNRHLYLLHPSEDLGLWMEQTVQVFRNTSWDEDVACPGFEETGPLFGGRTGMVPLATTDRGEYVFAARDERTGGWRVLTCDGDEQAFSAYRMGFAEWLHGYLAGGDMVGPGSSVFCPGPIRLERSPVAAGGSPVVWEGPER</sequence>
<dbReference type="SUPFAM" id="SSF160631">
    <property type="entry name" value="SMI1/KNR4-like"/>
    <property type="match status" value="1"/>
</dbReference>
<name>A0AB39T3Q3_9ACTN</name>
<evidence type="ECO:0000313" key="1">
    <source>
        <dbReference type="EMBL" id="XDQ73278.1"/>
    </source>
</evidence>
<reference evidence="1" key="1">
    <citation type="submission" date="2024-07" db="EMBL/GenBank/DDBJ databases">
        <authorList>
            <person name="Yu S.T."/>
        </authorList>
    </citation>
    <scope>NUCLEOTIDE SEQUENCE</scope>
    <source>
        <strain evidence="1">R44</strain>
    </source>
</reference>
<accession>A0AB39T3Q3</accession>
<protein>
    <submittedName>
        <fullName evidence="1">SMI1/KNR4 family protein</fullName>
    </submittedName>
</protein>